<dbReference type="SMART" id="SM00448">
    <property type="entry name" value="REC"/>
    <property type="match status" value="1"/>
</dbReference>
<gene>
    <name evidence="10" type="ORF">soil367_09075</name>
</gene>
<name>A0A4P7XJM4_9ALTE</name>
<keyword evidence="1" id="KW-0547">Nucleotide-binding</keyword>
<dbReference type="Pfam" id="PF02954">
    <property type="entry name" value="HTH_8"/>
    <property type="match status" value="1"/>
</dbReference>
<organism evidence="10 11">
    <name type="scientific">Hydrocarboniclastica marina</name>
    <dbReference type="NCBI Taxonomy" id="2259620"/>
    <lineage>
        <taxon>Bacteria</taxon>
        <taxon>Pseudomonadati</taxon>
        <taxon>Pseudomonadota</taxon>
        <taxon>Gammaproteobacteria</taxon>
        <taxon>Alteromonadales</taxon>
        <taxon>Alteromonadaceae</taxon>
        <taxon>Hydrocarboniclastica</taxon>
    </lineage>
</organism>
<evidence type="ECO:0000256" key="3">
    <source>
        <dbReference type="ARBA" id="ARBA00023015"/>
    </source>
</evidence>
<dbReference type="GO" id="GO:0005524">
    <property type="term" value="F:ATP binding"/>
    <property type="evidence" value="ECO:0007669"/>
    <property type="project" value="UniProtKB-KW"/>
</dbReference>
<dbReference type="Gene3D" id="3.40.50.300">
    <property type="entry name" value="P-loop containing nucleotide triphosphate hydrolases"/>
    <property type="match status" value="1"/>
</dbReference>
<evidence type="ECO:0000259" key="8">
    <source>
        <dbReference type="PROSITE" id="PS50045"/>
    </source>
</evidence>
<dbReference type="InterPro" id="IPR058031">
    <property type="entry name" value="AAA_lid_NorR"/>
</dbReference>
<dbReference type="GO" id="GO:0043565">
    <property type="term" value="F:sequence-specific DNA binding"/>
    <property type="evidence" value="ECO:0007669"/>
    <property type="project" value="InterPro"/>
</dbReference>
<dbReference type="PROSITE" id="PS00675">
    <property type="entry name" value="SIGMA54_INTERACT_1"/>
    <property type="match status" value="1"/>
</dbReference>
<dbReference type="GO" id="GO:0000160">
    <property type="term" value="P:phosphorelay signal transduction system"/>
    <property type="evidence" value="ECO:0007669"/>
    <property type="project" value="InterPro"/>
</dbReference>
<dbReference type="PROSITE" id="PS50110">
    <property type="entry name" value="RESPONSE_REGULATORY"/>
    <property type="match status" value="1"/>
</dbReference>
<dbReference type="InterPro" id="IPR025662">
    <property type="entry name" value="Sigma_54_int_dom_ATP-bd_1"/>
</dbReference>
<evidence type="ECO:0000256" key="5">
    <source>
        <dbReference type="ARBA" id="ARBA00023163"/>
    </source>
</evidence>
<evidence type="ECO:0000256" key="1">
    <source>
        <dbReference type="ARBA" id="ARBA00022741"/>
    </source>
</evidence>
<evidence type="ECO:0000256" key="6">
    <source>
        <dbReference type="PROSITE-ProRule" id="PRU00169"/>
    </source>
</evidence>
<evidence type="ECO:0000256" key="2">
    <source>
        <dbReference type="ARBA" id="ARBA00022840"/>
    </source>
</evidence>
<dbReference type="InterPro" id="IPR003593">
    <property type="entry name" value="AAA+_ATPase"/>
</dbReference>
<dbReference type="PRINTS" id="PR01590">
    <property type="entry name" value="HTHFIS"/>
</dbReference>
<dbReference type="InterPro" id="IPR011006">
    <property type="entry name" value="CheY-like_superfamily"/>
</dbReference>
<accession>A0A4P7XJM4</accession>
<dbReference type="Proteomes" id="UP000298049">
    <property type="component" value="Chromosome"/>
</dbReference>
<proteinExistence type="predicted"/>
<feature type="modified residue" description="4-aspartylphosphate" evidence="6">
    <location>
        <position position="94"/>
    </location>
</feature>
<dbReference type="CDD" id="cd00156">
    <property type="entry name" value="REC"/>
    <property type="match status" value="1"/>
</dbReference>
<dbReference type="Pfam" id="PF25601">
    <property type="entry name" value="AAA_lid_14"/>
    <property type="match status" value="1"/>
</dbReference>
<dbReference type="InterPro" id="IPR025943">
    <property type="entry name" value="Sigma_54_int_dom_ATP-bd_2"/>
</dbReference>
<dbReference type="PROSITE" id="PS00688">
    <property type="entry name" value="SIGMA54_INTERACT_3"/>
    <property type="match status" value="1"/>
</dbReference>
<dbReference type="Gene3D" id="1.10.8.60">
    <property type="match status" value="1"/>
</dbReference>
<protein>
    <submittedName>
        <fullName evidence="10">Sigma-54-dependent Fis family transcriptional regulator</fullName>
    </submittedName>
</protein>
<dbReference type="AlphaFoldDB" id="A0A4P7XJM4"/>
<dbReference type="CDD" id="cd00009">
    <property type="entry name" value="AAA"/>
    <property type="match status" value="1"/>
</dbReference>
<dbReference type="SMART" id="SM00382">
    <property type="entry name" value="AAA"/>
    <property type="match status" value="1"/>
</dbReference>
<feature type="compositionally biased region" description="Polar residues" evidence="7">
    <location>
        <begin position="1"/>
        <end position="15"/>
    </location>
</feature>
<evidence type="ECO:0000313" key="11">
    <source>
        <dbReference type="Proteomes" id="UP000298049"/>
    </source>
</evidence>
<feature type="domain" description="Response regulatory" evidence="9">
    <location>
        <begin position="45"/>
        <end position="159"/>
    </location>
</feature>
<feature type="domain" description="Sigma-54 factor interaction" evidence="8">
    <location>
        <begin position="184"/>
        <end position="412"/>
    </location>
</feature>
<dbReference type="SUPFAM" id="SSF46689">
    <property type="entry name" value="Homeodomain-like"/>
    <property type="match status" value="1"/>
</dbReference>
<dbReference type="InterPro" id="IPR001789">
    <property type="entry name" value="Sig_transdc_resp-reg_receiver"/>
</dbReference>
<dbReference type="InterPro" id="IPR027417">
    <property type="entry name" value="P-loop_NTPase"/>
</dbReference>
<reference evidence="10 11" key="1">
    <citation type="submission" date="2018-07" db="EMBL/GenBank/DDBJ databases">
        <title>Marsedoiliclastica nanhaica gen. nov. sp. nov., a novel marine hydrocarbonoclastic bacterium isolated from an in-situ enriched hydrocarbon-degrading consortium in deep-sea sediment.</title>
        <authorList>
            <person name="Dong C."/>
            <person name="Ma T."/>
            <person name="Liu R."/>
            <person name="Shao Z."/>
        </authorList>
    </citation>
    <scope>NUCLEOTIDE SEQUENCE [LARGE SCALE GENOMIC DNA]</scope>
    <source>
        <strain evidence="11">soil36-7</strain>
    </source>
</reference>
<dbReference type="RefSeq" id="WP_136548789.1">
    <property type="nucleotide sequence ID" value="NZ_CP031093.1"/>
</dbReference>
<dbReference type="PROSITE" id="PS50045">
    <property type="entry name" value="SIGMA54_INTERACT_4"/>
    <property type="match status" value="1"/>
</dbReference>
<dbReference type="InterPro" id="IPR009057">
    <property type="entry name" value="Homeodomain-like_sf"/>
</dbReference>
<dbReference type="OrthoDB" id="9804019at2"/>
<sequence length="488" mass="54304">MSNLHVVNSASQSVGDSRAERNGVKVSEKLPHHEAQTPRVVKAPQVLIVDSDINSLSLLAQLVAKEGFITYTATSLAEAQKCISRRCPELILLDLTLPESDGRDLLKVFSAHQKGKHPQIVVISDSSREAVNQHAQPITGYLVKPIQLPDLRRVLDNASGTSGAERESLNCRDDVRKPDRFGRLMGSSRVMQRVYDQIERVAPTCASVLLTGESGTGKEVVAQTIHELSSRRGAPFLPVNCGAISPQLIESELFGHEKGSFTGAVRDHRGFFERANGGTLFLDEITEMPVELQVKLLRVLETRFFARVGSDRELETDVRIVAATNRTPEDAVKEGFLREDLLYRLQVFPIHLPPVRDRGEDIGLLASYFLAELNRKERASKRFSEAAMEALERYHWPGNLRELKNVVYRAFIMADDVIEGTHFPGEIINDEKIVGPSFTVRVGSSVAEVEKNLIMATLEQCEGKKEKAAEILGVSVKTLYNRLKDYEL</sequence>
<dbReference type="Pfam" id="PF00158">
    <property type="entry name" value="Sigma54_activat"/>
    <property type="match status" value="1"/>
</dbReference>
<dbReference type="InterPro" id="IPR025944">
    <property type="entry name" value="Sigma_54_int_dom_CS"/>
</dbReference>
<evidence type="ECO:0000259" key="9">
    <source>
        <dbReference type="PROSITE" id="PS50110"/>
    </source>
</evidence>
<dbReference type="Gene3D" id="3.40.50.2300">
    <property type="match status" value="1"/>
</dbReference>
<dbReference type="Gene3D" id="1.10.10.60">
    <property type="entry name" value="Homeodomain-like"/>
    <property type="match status" value="1"/>
</dbReference>
<dbReference type="PANTHER" id="PTHR32071">
    <property type="entry name" value="TRANSCRIPTIONAL REGULATORY PROTEIN"/>
    <property type="match status" value="1"/>
</dbReference>
<keyword evidence="4" id="KW-0238">DNA-binding</keyword>
<keyword evidence="6" id="KW-0597">Phosphoprotein</keyword>
<dbReference type="SUPFAM" id="SSF52540">
    <property type="entry name" value="P-loop containing nucleoside triphosphate hydrolases"/>
    <property type="match status" value="1"/>
</dbReference>
<evidence type="ECO:0000256" key="4">
    <source>
        <dbReference type="ARBA" id="ARBA00023125"/>
    </source>
</evidence>
<dbReference type="FunFam" id="3.40.50.300:FF:000006">
    <property type="entry name" value="DNA-binding transcriptional regulator NtrC"/>
    <property type="match status" value="1"/>
</dbReference>
<evidence type="ECO:0000313" key="10">
    <source>
        <dbReference type="EMBL" id="QCF26067.1"/>
    </source>
</evidence>
<dbReference type="Pfam" id="PF00072">
    <property type="entry name" value="Response_reg"/>
    <property type="match status" value="1"/>
</dbReference>
<dbReference type="GO" id="GO:0006355">
    <property type="term" value="P:regulation of DNA-templated transcription"/>
    <property type="evidence" value="ECO:0007669"/>
    <property type="project" value="InterPro"/>
</dbReference>
<keyword evidence="5" id="KW-0804">Transcription</keyword>
<dbReference type="SUPFAM" id="SSF52172">
    <property type="entry name" value="CheY-like"/>
    <property type="match status" value="1"/>
</dbReference>
<dbReference type="PROSITE" id="PS00676">
    <property type="entry name" value="SIGMA54_INTERACT_2"/>
    <property type="match status" value="1"/>
</dbReference>
<keyword evidence="11" id="KW-1185">Reference proteome</keyword>
<dbReference type="InterPro" id="IPR002078">
    <property type="entry name" value="Sigma_54_int"/>
</dbReference>
<dbReference type="InterPro" id="IPR002197">
    <property type="entry name" value="HTH_Fis"/>
</dbReference>
<keyword evidence="2" id="KW-0067">ATP-binding</keyword>
<feature type="region of interest" description="Disordered" evidence="7">
    <location>
        <begin position="1"/>
        <end position="22"/>
    </location>
</feature>
<dbReference type="KEGG" id="hmi:soil367_09075"/>
<dbReference type="EMBL" id="CP031093">
    <property type="protein sequence ID" value="QCF26067.1"/>
    <property type="molecule type" value="Genomic_DNA"/>
</dbReference>
<keyword evidence="3" id="KW-0805">Transcription regulation</keyword>
<dbReference type="PANTHER" id="PTHR32071:SF117">
    <property type="entry name" value="PTS-DEPENDENT DIHYDROXYACETONE KINASE OPERON REGULATORY PROTEIN-RELATED"/>
    <property type="match status" value="1"/>
</dbReference>
<evidence type="ECO:0000256" key="7">
    <source>
        <dbReference type="SAM" id="MobiDB-lite"/>
    </source>
</evidence>